<comment type="similarity">
    <text evidence="7">Belongs to the IMPDH/GMPR family. GuaC type 1 subfamily.</text>
</comment>
<dbReference type="CDD" id="cd00381">
    <property type="entry name" value="IMPDH"/>
    <property type="match status" value="1"/>
</dbReference>
<dbReference type="EC" id="1.7.1.7" evidence="7"/>
<dbReference type="GO" id="GO:0046872">
    <property type="term" value="F:metal ion binding"/>
    <property type="evidence" value="ECO:0007669"/>
    <property type="project" value="UniProtKB-KW"/>
</dbReference>
<organism evidence="11 12">
    <name type="scientific">Rhodopseudomonas pseudopalustris</name>
    <dbReference type="NCBI Taxonomy" id="1513892"/>
    <lineage>
        <taxon>Bacteria</taxon>
        <taxon>Pseudomonadati</taxon>
        <taxon>Pseudomonadota</taxon>
        <taxon>Alphaproteobacteria</taxon>
        <taxon>Hyphomicrobiales</taxon>
        <taxon>Nitrobacteraceae</taxon>
        <taxon>Rhodopseudomonas</taxon>
    </lineage>
</organism>
<evidence type="ECO:0000256" key="2">
    <source>
        <dbReference type="ARBA" id="ARBA00022857"/>
    </source>
</evidence>
<evidence type="ECO:0000256" key="3">
    <source>
        <dbReference type="ARBA" id="ARBA00022958"/>
    </source>
</evidence>
<accession>A0A1H8W948</accession>
<dbReference type="PIRSF" id="PIRSF000235">
    <property type="entry name" value="GMP_reductase"/>
    <property type="match status" value="1"/>
</dbReference>
<feature type="binding site" evidence="7 9">
    <location>
        <position position="177"/>
    </location>
    <ligand>
        <name>K(+)</name>
        <dbReference type="ChEBI" id="CHEBI:29103"/>
    </ligand>
</feature>
<dbReference type="AlphaFoldDB" id="A0A1H8W948"/>
<dbReference type="GO" id="GO:1902560">
    <property type="term" value="C:GMP reductase complex"/>
    <property type="evidence" value="ECO:0007669"/>
    <property type="project" value="InterPro"/>
</dbReference>
<evidence type="ECO:0000256" key="1">
    <source>
        <dbReference type="ARBA" id="ARBA00022723"/>
    </source>
</evidence>
<dbReference type="InterPro" id="IPR005993">
    <property type="entry name" value="GMPR"/>
</dbReference>
<comment type="catalytic activity">
    <reaction evidence="6 7">
        <text>IMP + NH4(+) + NADP(+) = GMP + NADPH + 2 H(+)</text>
        <dbReference type="Rhea" id="RHEA:17185"/>
        <dbReference type="ChEBI" id="CHEBI:15378"/>
        <dbReference type="ChEBI" id="CHEBI:28938"/>
        <dbReference type="ChEBI" id="CHEBI:57783"/>
        <dbReference type="ChEBI" id="CHEBI:58053"/>
        <dbReference type="ChEBI" id="CHEBI:58115"/>
        <dbReference type="ChEBI" id="CHEBI:58349"/>
        <dbReference type="EC" id="1.7.1.7"/>
    </reaction>
</comment>
<dbReference type="InterPro" id="IPR015875">
    <property type="entry name" value="IMP_DH/GMP_Rdtase_CS"/>
</dbReference>
<feature type="binding site" evidence="7">
    <location>
        <begin position="212"/>
        <end position="235"/>
    </location>
    <ligand>
        <name>NADP(+)</name>
        <dbReference type="ChEBI" id="CHEBI:58349"/>
    </ligand>
</feature>
<proteinExistence type="inferred from homology"/>
<dbReference type="PANTHER" id="PTHR43170:SF5">
    <property type="entry name" value="GMP REDUCTASE"/>
    <property type="match status" value="1"/>
</dbReference>
<keyword evidence="12" id="KW-1185">Reference proteome</keyword>
<evidence type="ECO:0000256" key="5">
    <source>
        <dbReference type="ARBA" id="ARBA00037691"/>
    </source>
</evidence>
<reference evidence="12" key="1">
    <citation type="submission" date="2016-10" db="EMBL/GenBank/DDBJ databases">
        <authorList>
            <person name="Varghese N."/>
            <person name="Submissions S."/>
        </authorList>
    </citation>
    <scope>NUCLEOTIDE SEQUENCE [LARGE SCALE GENOMIC DNA]</scope>
    <source>
        <strain evidence="12">DSM 123</strain>
    </source>
</reference>
<dbReference type="Gene3D" id="3.20.20.70">
    <property type="entry name" value="Aldolase class I"/>
    <property type="match status" value="1"/>
</dbReference>
<evidence type="ECO:0000256" key="4">
    <source>
        <dbReference type="ARBA" id="ARBA00023002"/>
    </source>
</evidence>
<keyword evidence="4 7" id="KW-0560">Oxidoreductase</keyword>
<name>A0A1H8W948_9BRAD</name>
<sequence length="347" mass="37365">MHIDLNPKLDFRDVLIRPKRSVLASRFEANISRTFGFRHSSQEWTGFPLIASNMDTIGTLEMADAFRPFGALVALHKFYDPDRLAKYLDGHANPNVFLTVGTGASDWDRLAAVKKQIKVPMLNIDVANGYTENFVRAVSKLREENPDAIIMAGTVVTAEMTEALVIAGADIVRVGIGSGSVCTTRDLTGVGYPQLSAVIECADAAHGLKGHVCSDGGCTVPGDIAKAYGGGADFVMLGGMLAGHAECGGELRYVEEGGKQVPKSMVFYGMSSETAMNKYHGGVADYRAAEGKTVEVPYRGEVRATVETIAGGLRSAMTYMGAENLKEIPKRTTFILVNAQRNTVFDR</sequence>
<evidence type="ECO:0000256" key="6">
    <source>
        <dbReference type="ARBA" id="ARBA00048616"/>
    </source>
</evidence>
<dbReference type="InterPro" id="IPR001093">
    <property type="entry name" value="IMP_DH_GMPRt"/>
</dbReference>
<evidence type="ECO:0000256" key="8">
    <source>
        <dbReference type="PIRSR" id="PIRSR000235-1"/>
    </source>
</evidence>
<dbReference type="Pfam" id="PF00478">
    <property type="entry name" value="IMPDH"/>
    <property type="match status" value="1"/>
</dbReference>
<comment type="subunit">
    <text evidence="7">Homotetramer.</text>
</comment>
<evidence type="ECO:0000313" key="12">
    <source>
        <dbReference type="Proteomes" id="UP000199615"/>
    </source>
</evidence>
<dbReference type="RefSeq" id="WP_092685833.1">
    <property type="nucleotide sequence ID" value="NZ_FODT01000011.1"/>
</dbReference>
<keyword evidence="1 7" id="KW-0479">Metal-binding</keyword>
<evidence type="ECO:0000256" key="9">
    <source>
        <dbReference type="PIRSR" id="PIRSR000235-3"/>
    </source>
</evidence>
<evidence type="ECO:0000259" key="10">
    <source>
        <dbReference type="Pfam" id="PF00478"/>
    </source>
</evidence>
<dbReference type="PROSITE" id="PS00487">
    <property type="entry name" value="IMP_DH_GMP_RED"/>
    <property type="match status" value="1"/>
</dbReference>
<dbReference type="GO" id="GO:0003920">
    <property type="term" value="F:GMP reductase activity"/>
    <property type="evidence" value="ECO:0007669"/>
    <property type="project" value="UniProtKB-UniRule"/>
</dbReference>
<evidence type="ECO:0000256" key="7">
    <source>
        <dbReference type="HAMAP-Rule" id="MF_00596"/>
    </source>
</evidence>
<dbReference type="InterPro" id="IPR050139">
    <property type="entry name" value="GMP_reductase"/>
</dbReference>
<dbReference type="GO" id="GO:0006163">
    <property type="term" value="P:purine nucleotide metabolic process"/>
    <property type="evidence" value="ECO:0007669"/>
    <property type="project" value="UniProtKB-UniRule"/>
</dbReference>
<dbReference type="NCBIfam" id="NF003470">
    <property type="entry name" value="PRK05096.1"/>
    <property type="match status" value="1"/>
</dbReference>
<comment type="caution">
    <text evidence="7">Lacks conserved residue(s) required for the propagation of feature annotation.</text>
</comment>
<dbReference type="SUPFAM" id="SSF51412">
    <property type="entry name" value="Inosine monophosphate dehydrogenase (IMPDH)"/>
    <property type="match status" value="1"/>
</dbReference>
<gene>
    <name evidence="7" type="primary">guaC</name>
    <name evidence="11" type="ORF">SAMN05444123_111118</name>
</gene>
<dbReference type="SMART" id="SM01240">
    <property type="entry name" value="IMPDH"/>
    <property type="match status" value="1"/>
</dbReference>
<dbReference type="EMBL" id="FODT01000011">
    <property type="protein sequence ID" value="SEP24160.1"/>
    <property type="molecule type" value="Genomic_DNA"/>
</dbReference>
<protein>
    <recommendedName>
        <fullName evidence="7">GMP reductase</fullName>
        <ecNumber evidence="7">1.7.1.7</ecNumber>
    </recommendedName>
    <alternativeName>
        <fullName evidence="7">Guanosine 5'-monophosphate oxidoreductase</fullName>
        <shortName evidence="7">Guanosine monophosphate reductase</shortName>
    </alternativeName>
</protein>
<dbReference type="HAMAP" id="MF_00596">
    <property type="entry name" value="GMP_reduct_type1"/>
    <property type="match status" value="1"/>
</dbReference>
<dbReference type="PANTHER" id="PTHR43170">
    <property type="entry name" value="GMP REDUCTASE"/>
    <property type="match status" value="1"/>
</dbReference>
<feature type="active site" description="Thioimidate intermediate" evidence="7 8">
    <location>
        <position position="182"/>
    </location>
</feature>
<evidence type="ECO:0000313" key="11">
    <source>
        <dbReference type="EMBL" id="SEP24160.1"/>
    </source>
</evidence>
<dbReference type="OrthoDB" id="9805398at2"/>
<keyword evidence="3 7" id="KW-0630">Potassium</keyword>
<comment type="function">
    <text evidence="5 7">Catalyzes the irreversible NADPH-dependent deamination of GMP to IMP. It functions in the conversion of nucleobase, nucleoside and nucleotide derivatives of G to A nucleotides, and in maintaining the intracellular balance of A and G nucleotides.</text>
</comment>
<dbReference type="Proteomes" id="UP000199615">
    <property type="component" value="Unassembled WGS sequence"/>
</dbReference>
<dbReference type="InterPro" id="IPR013785">
    <property type="entry name" value="Aldolase_TIM"/>
</dbReference>
<keyword evidence="2 7" id="KW-0521">NADP</keyword>
<feature type="domain" description="IMP dehydrogenase/GMP reductase" evidence="10">
    <location>
        <begin position="9"/>
        <end position="338"/>
    </location>
</feature>
<feature type="binding site" evidence="7 9">
    <location>
        <position position="179"/>
    </location>
    <ligand>
        <name>K(+)</name>
        <dbReference type="ChEBI" id="CHEBI:29103"/>
    </ligand>
</feature>